<feature type="transmembrane region" description="Helical" evidence="1">
    <location>
        <begin position="5"/>
        <end position="24"/>
    </location>
</feature>
<sequence length="98" mass="11249">MSFMIVLLICLIPACMLIGAWLFATCRILFHLLAVVSAYAFGIITALAVYEILRDDTVFMTNIHAVFKNRLFLMSGAYLGSYGIYTLWIWLFRELRSE</sequence>
<evidence type="ECO:0000256" key="1">
    <source>
        <dbReference type="SAM" id="Phobius"/>
    </source>
</evidence>
<keyword evidence="3" id="KW-1185">Reference proteome</keyword>
<keyword evidence="1" id="KW-0812">Transmembrane</keyword>
<evidence type="ECO:0000313" key="3">
    <source>
        <dbReference type="Proteomes" id="UP000618579"/>
    </source>
</evidence>
<dbReference type="EMBL" id="WHNZ01000079">
    <property type="protein sequence ID" value="NOV04288.1"/>
    <property type="molecule type" value="Genomic_DNA"/>
</dbReference>
<protein>
    <submittedName>
        <fullName evidence="2">Transposase</fullName>
    </submittedName>
</protein>
<proteinExistence type="predicted"/>
<feature type="transmembrane region" description="Helical" evidence="1">
    <location>
        <begin position="30"/>
        <end position="50"/>
    </location>
</feature>
<evidence type="ECO:0000313" key="2">
    <source>
        <dbReference type="EMBL" id="NOV04288.1"/>
    </source>
</evidence>
<dbReference type="Proteomes" id="UP000618579">
    <property type="component" value="Unassembled WGS sequence"/>
</dbReference>
<comment type="caution">
    <text evidence="2">The sequence shown here is derived from an EMBL/GenBank/DDBJ whole genome shotgun (WGS) entry which is preliminary data.</text>
</comment>
<reference evidence="2 3" key="1">
    <citation type="submission" date="2019-10" db="EMBL/GenBank/DDBJ databases">
        <title>Description of Paenibacillus pedi sp. nov.</title>
        <authorList>
            <person name="Carlier A."/>
            <person name="Qi S."/>
        </authorList>
    </citation>
    <scope>NUCLEOTIDE SEQUENCE [LARGE SCALE GENOMIC DNA]</scope>
    <source>
        <strain evidence="2 3">LMG 31457</strain>
    </source>
</reference>
<name>A0ABX1ZX81_9BACL</name>
<keyword evidence="1" id="KW-1133">Transmembrane helix</keyword>
<feature type="transmembrane region" description="Helical" evidence="1">
    <location>
        <begin position="71"/>
        <end position="91"/>
    </location>
</feature>
<organism evidence="2 3">
    <name type="scientific">Paenibacillus planticolens</name>
    <dbReference type="NCBI Taxonomy" id="2654976"/>
    <lineage>
        <taxon>Bacteria</taxon>
        <taxon>Bacillati</taxon>
        <taxon>Bacillota</taxon>
        <taxon>Bacilli</taxon>
        <taxon>Bacillales</taxon>
        <taxon>Paenibacillaceae</taxon>
        <taxon>Paenibacillus</taxon>
    </lineage>
</organism>
<gene>
    <name evidence="2" type="ORF">GC097_30365</name>
</gene>
<dbReference type="RefSeq" id="WP_171687086.1">
    <property type="nucleotide sequence ID" value="NZ_WHNZ01000079.1"/>
</dbReference>
<keyword evidence="1" id="KW-0472">Membrane</keyword>
<accession>A0ABX1ZX81</accession>